<feature type="region of interest" description="Disordered" evidence="1">
    <location>
        <begin position="440"/>
        <end position="465"/>
    </location>
</feature>
<gene>
    <name evidence="3" type="ORF">R4198_11750</name>
</gene>
<dbReference type="Proteomes" id="UP001185792">
    <property type="component" value="Unassembled WGS sequence"/>
</dbReference>
<keyword evidence="4" id="KW-1185">Reference proteome</keyword>
<feature type="transmembrane region" description="Helical" evidence="2">
    <location>
        <begin position="231"/>
        <end position="252"/>
    </location>
</feature>
<comment type="caution">
    <text evidence="3">The sequence shown here is derived from an EMBL/GenBank/DDBJ whole genome shotgun (WGS) entry which is preliminary data.</text>
</comment>
<keyword evidence="2" id="KW-1133">Transmembrane helix</keyword>
<dbReference type="RefSeq" id="WP_317713156.1">
    <property type="nucleotide sequence ID" value="NZ_JAWLUM010000002.1"/>
</dbReference>
<feature type="transmembrane region" description="Helical" evidence="2">
    <location>
        <begin position="159"/>
        <end position="182"/>
    </location>
</feature>
<evidence type="ECO:0000256" key="1">
    <source>
        <dbReference type="SAM" id="MobiDB-lite"/>
    </source>
</evidence>
<feature type="compositionally biased region" description="Basic and acidic residues" evidence="1">
    <location>
        <begin position="408"/>
        <end position="418"/>
    </location>
</feature>
<keyword evidence="2" id="KW-0472">Membrane</keyword>
<feature type="transmembrane region" description="Helical" evidence="2">
    <location>
        <begin position="203"/>
        <end position="225"/>
    </location>
</feature>
<evidence type="ECO:0000313" key="4">
    <source>
        <dbReference type="Proteomes" id="UP001185792"/>
    </source>
</evidence>
<dbReference type="Pfam" id="PF19877">
    <property type="entry name" value="DUF6350"/>
    <property type="match status" value="1"/>
</dbReference>
<proteinExistence type="predicted"/>
<protein>
    <submittedName>
        <fullName evidence="3">DUF6350 family protein</fullName>
    </submittedName>
</protein>
<reference evidence="3 4" key="1">
    <citation type="submission" date="2023-10" db="EMBL/GenBank/DDBJ databases">
        <title>Development of a sustainable strategy for remediation of hydrocarbon-contaminated territories based on the waste exchange concept.</title>
        <authorList>
            <person name="Krivoruchko A."/>
        </authorList>
    </citation>
    <scope>NUCLEOTIDE SEQUENCE [LARGE SCALE GENOMIC DNA]</scope>
    <source>
        <strain evidence="3 4">IEGM 1236</strain>
    </source>
</reference>
<feature type="transmembrane region" description="Helical" evidence="2">
    <location>
        <begin position="81"/>
        <end position="103"/>
    </location>
</feature>
<feature type="transmembrane region" description="Helical" evidence="2">
    <location>
        <begin position="259"/>
        <end position="279"/>
    </location>
</feature>
<feature type="transmembrane region" description="Helical" evidence="2">
    <location>
        <begin position="37"/>
        <end position="61"/>
    </location>
</feature>
<feature type="transmembrane region" description="Helical" evidence="2">
    <location>
        <begin position="333"/>
        <end position="353"/>
    </location>
</feature>
<feature type="compositionally biased region" description="Acidic residues" evidence="1">
    <location>
        <begin position="487"/>
        <end position="499"/>
    </location>
</feature>
<organism evidence="3 4">
    <name type="scientific">Williamsia marianensis</name>
    <dbReference type="NCBI Taxonomy" id="85044"/>
    <lineage>
        <taxon>Bacteria</taxon>
        <taxon>Bacillati</taxon>
        <taxon>Actinomycetota</taxon>
        <taxon>Actinomycetes</taxon>
        <taxon>Mycobacteriales</taxon>
        <taxon>Nocardiaceae</taxon>
        <taxon>Williamsia</taxon>
    </lineage>
</organism>
<feature type="region of interest" description="Disordered" evidence="1">
    <location>
        <begin position="405"/>
        <end position="425"/>
    </location>
</feature>
<keyword evidence="2" id="KW-0812">Transmembrane</keyword>
<sequence>MASSTAENLAARLREMRRTRRADEVGAADSARALVRLAFGTTAITLAILVVIAALTLVAVGDGLGSLPATVASMWLGIHQIPLTIGEVTIGVLPLAPTLLMVAAVARATTRATDVDRPHSEVTAVILSAIGGPLLATILSLAVVMDASTVMTIQSPDALLAFACTFAVHAVGAGIGVGLKWWSTLVVRAGVADWVLKGLRCGVVAVTALMTLGAMVVAVRLVINWSVAGDLLAAGNGWIGGLGLTLLSILYLPNMVIGAAGALVGAPVAVGGATVDLFGSQGGQVPPLPVLAALPDGGAGHWTALLLIGIAGTALFVGRLCLDESLLRNIRMVVVAAATSSLFLVIASVLAGGELGVLGKVGANLPVAGVFMFGWIAVIGSVTALVYSALPSRRRARSNIIDDDYYDDDGRGEEGRSDTDDEGVESIPVVDEAAIEFVPVDEQTPLDDDHELSPEPGRPEVIVDGWDPEDWALDEVWDDAGSVVVDEPIDAAEGEELVSTDDFGTRRTR</sequence>
<accession>A0ABU4ESZ8</accession>
<feature type="transmembrane region" description="Helical" evidence="2">
    <location>
        <begin position="299"/>
        <end position="321"/>
    </location>
</feature>
<feature type="transmembrane region" description="Helical" evidence="2">
    <location>
        <begin position="124"/>
        <end position="147"/>
    </location>
</feature>
<evidence type="ECO:0000256" key="2">
    <source>
        <dbReference type="SAM" id="Phobius"/>
    </source>
</evidence>
<feature type="region of interest" description="Disordered" evidence="1">
    <location>
        <begin position="487"/>
        <end position="509"/>
    </location>
</feature>
<feature type="transmembrane region" description="Helical" evidence="2">
    <location>
        <begin position="365"/>
        <end position="390"/>
    </location>
</feature>
<name>A0ABU4ESZ8_WILMA</name>
<dbReference type="InterPro" id="IPR045931">
    <property type="entry name" value="DUF6350"/>
</dbReference>
<evidence type="ECO:0000313" key="3">
    <source>
        <dbReference type="EMBL" id="MDV7134372.1"/>
    </source>
</evidence>
<dbReference type="EMBL" id="JAWLUM010000002">
    <property type="protein sequence ID" value="MDV7134372.1"/>
    <property type="molecule type" value="Genomic_DNA"/>
</dbReference>